<reference evidence="3" key="1">
    <citation type="submission" date="2011-09" db="EMBL/GenBank/DDBJ databases">
        <title>Complete sequence of Halovivax ruber XH-70.</title>
        <authorList>
            <consortium name="US DOE Joint Genome Institute"/>
            <person name="Lucas S."/>
            <person name="Han J."/>
            <person name="Lapidus A."/>
            <person name="Cheng J.-F."/>
            <person name="Goodwin L."/>
            <person name="Pitluck S."/>
            <person name="Peters L."/>
            <person name="Mikhailova N."/>
            <person name="Davenport K."/>
            <person name="Detter J.C."/>
            <person name="Han C."/>
            <person name="Tapia R."/>
            <person name="Land M."/>
            <person name="Hauser L."/>
            <person name="Kyrpides N."/>
            <person name="Ivanova N."/>
            <person name="Pagani I."/>
            <person name="Sproer C."/>
            <person name="Anderson I."/>
            <person name="Woyke T."/>
        </authorList>
    </citation>
    <scope>NUCLEOTIDE SEQUENCE</scope>
    <source>
        <strain evidence="3">XH-70</strain>
    </source>
</reference>
<dbReference type="Proteomes" id="UP000010846">
    <property type="component" value="Chromosome"/>
</dbReference>
<evidence type="ECO:0000256" key="1">
    <source>
        <dbReference type="ARBA" id="ARBA00008791"/>
    </source>
</evidence>
<dbReference type="OrthoDB" id="105697at2157"/>
<dbReference type="EMBL" id="CP003050">
    <property type="protein sequence ID" value="AGB16105.1"/>
    <property type="molecule type" value="Genomic_DNA"/>
</dbReference>
<dbReference type="KEGG" id="hru:Halru_1497"/>
<dbReference type="PIRSF" id="PIRSF006276">
    <property type="entry name" value="UspA"/>
    <property type="match status" value="1"/>
</dbReference>
<sequence length="163" mass="17336">MYDRLLVPTDGSFAVERAISHAIDLAEVHDAAIDALYVVNATSYGGLPMETAWDGIGRALEDEGAAAVERVRELAAEREADIPVRTCVVNGSPSRSIVEHARSNECDLIVMGTHGRGGIDRLLLGSVAERVVRSAPIPVTTVRVGDDEQDEAEGRSEAVATAE</sequence>
<organism evidence="3 4">
    <name type="scientific">Halovivax ruber (strain DSM 18193 / JCM 13892 / XH-70)</name>
    <dbReference type="NCBI Taxonomy" id="797302"/>
    <lineage>
        <taxon>Archaea</taxon>
        <taxon>Methanobacteriati</taxon>
        <taxon>Methanobacteriota</taxon>
        <taxon>Stenosarchaea group</taxon>
        <taxon>Halobacteria</taxon>
        <taxon>Halobacteriales</taxon>
        <taxon>Natrialbaceae</taxon>
        <taxon>Halovivax</taxon>
    </lineage>
</organism>
<dbReference type="PRINTS" id="PR01438">
    <property type="entry name" value="UNVRSLSTRESS"/>
</dbReference>
<feature type="domain" description="UspA" evidence="2">
    <location>
        <begin position="1"/>
        <end position="143"/>
    </location>
</feature>
<dbReference type="PANTHER" id="PTHR46268:SF6">
    <property type="entry name" value="UNIVERSAL STRESS PROTEIN UP12"/>
    <property type="match status" value="1"/>
</dbReference>
<dbReference type="InterPro" id="IPR014729">
    <property type="entry name" value="Rossmann-like_a/b/a_fold"/>
</dbReference>
<evidence type="ECO:0000259" key="2">
    <source>
        <dbReference type="Pfam" id="PF00582"/>
    </source>
</evidence>
<dbReference type="HOGENOM" id="CLU_049301_11_0_2"/>
<comment type="similarity">
    <text evidence="1">Belongs to the universal stress protein A family.</text>
</comment>
<dbReference type="GeneID" id="14376284"/>
<keyword evidence="4" id="KW-1185">Reference proteome</keyword>
<name>L0I919_HALRX</name>
<dbReference type="InterPro" id="IPR006015">
    <property type="entry name" value="Universal_stress_UspA"/>
</dbReference>
<protein>
    <submittedName>
        <fullName evidence="3">Universal stress protein UspA-like protein</fullName>
    </submittedName>
</protein>
<dbReference type="Gene3D" id="3.40.50.620">
    <property type="entry name" value="HUPs"/>
    <property type="match status" value="1"/>
</dbReference>
<gene>
    <name evidence="3" type="ordered locus">Halru_1497</name>
</gene>
<proteinExistence type="inferred from homology"/>
<dbReference type="SUPFAM" id="SSF52402">
    <property type="entry name" value="Adenine nucleotide alpha hydrolases-like"/>
    <property type="match status" value="1"/>
</dbReference>
<evidence type="ECO:0000313" key="4">
    <source>
        <dbReference type="Proteomes" id="UP000010846"/>
    </source>
</evidence>
<dbReference type="AlphaFoldDB" id="L0I919"/>
<dbReference type="InterPro" id="IPR006016">
    <property type="entry name" value="UspA"/>
</dbReference>
<dbReference type="CDD" id="cd00293">
    <property type="entry name" value="USP-like"/>
    <property type="match status" value="1"/>
</dbReference>
<accession>L0I919</accession>
<dbReference type="eggNOG" id="arCOG02053">
    <property type="taxonomic scope" value="Archaea"/>
</dbReference>
<evidence type="ECO:0000313" key="3">
    <source>
        <dbReference type="EMBL" id="AGB16105.1"/>
    </source>
</evidence>
<dbReference type="RefSeq" id="WP_015300750.1">
    <property type="nucleotide sequence ID" value="NC_019964.1"/>
</dbReference>
<dbReference type="PANTHER" id="PTHR46268">
    <property type="entry name" value="STRESS RESPONSE PROTEIN NHAX"/>
    <property type="match status" value="1"/>
</dbReference>
<dbReference type="Pfam" id="PF00582">
    <property type="entry name" value="Usp"/>
    <property type="match status" value="1"/>
</dbReference>